<protein>
    <recommendedName>
        <fullName evidence="3">Esterase</fullName>
    </recommendedName>
</protein>
<dbReference type="InterPro" id="IPR050583">
    <property type="entry name" value="Mycobacterial_A85_antigen"/>
</dbReference>
<accession>E7MKM5</accession>
<dbReference type="STRING" id="706433.HMPREF9430_00070"/>
<dbReference type="HOGENOM" id="CLU_039834_4_0_9"/>
<name>E7MKM5_9FIRM</name>
<dbReference type="OrthoDB" id="9794761at2"/>
<dbReference type="RefSeq" id="WP_006524927.1">
    <property type="nucleotide sequence ID" value="NZ_GL637644.1"/>
</dbReference>
<dbReference type="InterPro" id="IPR000801">
    <property type="entry name" value="Esterase-like"/>
</dbReference>
<dbReference type="EMBL" id="AECQ01000003">
    <property type="protein sequence ID" value="EFW25300.1"/>
    <property type="molecule type" value="Genomic_DNA"/>
</dbReference>
<reference evidence="1 2" key="1">
    <citation type="submission" date="2010-08" db="EMBL/GenBank/DDBJ databases">
        <authorList>
            <person name="Weinstock G."/>
            <person name="Sodergren E."/>
            <person name="Clifton S."/>
            <person name="Fulton L."/>
            <person name="Fulton B."/>
            <person name="Courtney L."/>
            <person name="Fronick C."/>
            <person name="Harrison M."/>
            <person name="Strong C."/>
            <person name="Farmer C."/>
            <person name="Delahaunty K."/>
            <person name="Markovic C."/>
            <person name="Hall O."/>
            <person name="Minx P."/>
            <person name="Tomlinson C."/>
            <person name="Mitreva M."/>
            <person name="Hou S."/>
            <person name="Chen J."/>
            <person name="Wollam A."/>
            <person name="Pepin K.H."/>
            <person name="Johnson M."/>
            <person name="Bhonagiri V."/>
            <person name="Zhang X."/>
            <person name="Suruliraj S."/>
            <person name="Warren W."/>
            <person name="Chinwalla A."/>
            <person name="Mardis E.R."/>
            <person name="Wilson R.K."/>
        </authorList>
    </citation>
    <scope>NUCLEOTIDE SEQUENCE [LARGE SCALE GENOMIC DNA]</scope>
    <source>
        <strain evidence="1 2">F0204</strain>
    </source>
</reference>
<sequence>MIIQTKLSLPQHYDPNHAYPLILCNDGELRHLQTLKEKAILVGLLPENRLTDYTPWHAEAIRPGTENFGGQADEYHNELFNNVLPELQSRYSIDTNEIIYGGYSLGGLAAVYSLYRTNIPSAVFSICGSFWYPEFVNFCKENPVINQNASVYLCNGKTEGIHHHNILDTAPQCAEEIHALIRKQLNSITSVLDEFGHHENLTNRYKVLSDWLEKQL</sequence>
<organism evidence="1 2">
    <name type="scientific">Solobacterium moorei F0204</name>
    <dbReference type="NCBI Taxonomy" id="706433"/>
    <lineage>
        <taxon>Bacteria</taxon>
        <taxon>Bacillati</taxon>
        <taxon>Bacillota</taxon>
        <taxon>Erysipelotrichia</taxon>
        <taxon>Erysipelotrichales</taxon>
        <taxon>Erysipelotrichaceae</taxon>
        <taxon>Solobacterium</taxon>
    </lineage>
</organism>
<proteinExistence type="predicted"/>
<evidence type="ECO:0008006" key="3">
    <source>
        <dbReference type="Google" id="ProtNLM"/>
    </source>
</evidence>
<dbReference type="PANTHER" id="PTHR48098">
    <property type="entry name" value="ENTEROCHELIN ESTERASE-RELATED"/>
    <property type="match status" value="1"/>
</dbReference>
<keyword evidence="2" id="KW-1185">Reference proteome</keyword>
<dbReference type="AlphaFoldDB" id="E7MKM5"/>
<dbReference type="InterPro" id="IPR029058">
    <property type="entry name" value="AB_hydrolase_fold"/>
</dbReference>
<dbReference type="Proteomes" id="UP000004097">
    <property type="component" value="Unassembled WGS sequence"/>
</dbReference>
<gene>
    <name evidence="1" type="ORF">HMPREF9430_00070</name>
</gene>
<comment type="caution">
    <text evidence="1">The sequence shown here is derived from an EMBL/GenBank/DDBJ whole genome shotgun (WGS) entry which is preliminary data.</text>
</comment>
<dbReference type="Pfam" id="PF00756">
    <property type="entry name" value="Esterase"/>
    <property type="match status" value="1"/>
</dbReference>
<evidence type="ECO:0000313" key="1">
    <source>
        <dbReference type="EMBL" id="EFW25300.1"/>
    </source>
</evidence>
<evidence type="ECO:0000313" key="2">
    <source>
        <dbReference type="Proteomes" id="UP000004097"/>
    </source>
</evidence>
<dbReference type="Gene3D" id="3.40.50.1820">
    <property type="entry name" value="alpha/beta hydrolase"/>
    <property type="match status" value="1"/>
</dbReference>
<dbReference type="eggNOG" id="COG2819">
    <property type="taxonomic scope" value="Bacteria"/>
</dbReference>
<dbReference type="PANTHER" id="PTHR48098:SF6">
    <property type="entry name" value="FERRI-BACILLIBACTIN ESTERASE BESA"/>
    <property type="match status" value="1"/>
</dbReference>
<dbReference type="SUPFAM" id="SSF53474">
    <property type="entry name" value="alpha/beta-Hydrolases"/>
    <property type="match status" value="1"/>
</dbReference>